<dbReference type="EMBL" id="CP017241">
    <property type="protein sequence ID" value="APO73500.1"/>
    <property type="molecule type" value="Genomic_DNA"/>
</dbReference>
<dbReference type="InterPro" id="IPR002125">
    <property type="entry name" value="CMP_dCMP_dom"/>
</dbReference>
<dbReference type="GO" id="GO:0003824">
    <property type="term" value="F:catalytic activity"/>
    <property type="evidence" value="ECO:0007669"/>
    <property type="project" value="InterPro"/>
</dbReference>
<dbReference type="AlphaFoldDB" id="A0A1L5P020"/>
<dbReference type="Gene3D" id="3.40.140.10">
    <property type="entry name" value="Cytidine Deaminase, domain 2"/>
    <property type="match status" value="1"/>
</dbReference>
<evidence type="ECO:0000259" key="2">
    <source>
        <dbReference type="Pfam" id="PF00383"/>
    </source>
</evidence>
<dbReference type="SUPFAM" id="SSF53927">
    <property type="entry name" value="Cytidine deaminase-like"/>
    <property type="match status" value="1"/>
</dbReference>
<protein>
    <submittedName>
        <fullName evidence="3">Cytidine deaminase-like protein</fullName>
    </submittedName>
</protein>
<evidence type="ECO:0000256" key="1">
    <source>
        <dbReference type="SAM" id="MobiDB-lite"/>
    </source>
</evidence>
<dbReference type="Pfam" id="PF00383">
    <property type="entry name" value="dCMP_cyt_deam_1"/>
    <property type="match status" value="1"/>
</dbReference>
<feature type="region of interest" description="Disordered" evidence="1">
    <location>
        <begin position="1"/>
        <end position="28"/>
    </location>
</feature>
<accession>A0A1L5P020</accession>
<evidence type="ECO:0000313" key="3">
    <source>
        <dbReference type="EMBL" id="APO73500.1"/>
    </source>
</evidence>
<evidence type="ECO:0000313" key="4">
    <source>
        <dbReference type="Proteomes" id="UP000185109"/>
    </source>
</evidence>
<name>A0A1L5P020_RHIET</name>
<proteinExistence type="predicted"/>
<reference evidence="3 4" key="1">
    <citation type="submission" date="2016-09" db="EMBL/GenBank/DDBJ databases">
        <title>The complete genome sequences of Rhizobium gallicum, symbiovars gallicum and phaseoli, symbionts associated to common bean (Phaseolus vulgaris).</title>
        <authorList>
            <person name="Bustos P."/>
            <person name="Santamaria R.I."/>
            <person name="Perez-Carrascal O.M."/>
            <person name="Juarez S."/>
            <person name="Lozano L."/>
            <person name="Martinez-Flores I."/>
            <person name="Martinez-Romero E."/>
            <person name="Cevallos M."/>
            <person name="Romero D."/>
            <person name="Davila G."/>
            <person name="Gonzalez V."/>
        </authorList>
    </citation>
    <scope>NUCLEOTIDE SEQUENCE [LARGE SCALE GENOMIC DNA]</scope>
    <source>
        <strain evidence="3 4">8C-3</strain>
    </source>
</reference>
<gene>
    <name evidence="3" type="ORF">AM571_CH00654</name>
</gene>
<sequence>MHGCSQRPRDRQTPRAKPNQEGNTMTYNKEFMARAVELSREALSKPGTEPFGAIVVLNGKIVGECLNHSLAHFDPTSHGEVEAFEGLTKRERHPIDVDKLRIAAGSLLSERTMPNEQHMDEEATKILKTWAEMKKVGK</sequence>
<dbReference type="InterPro" id="IPR016193">
    <property type="entry name" value="Cytidine_deaminase-like"/>
</dbReference>
<organism evidence="3 4">
    <name type="scientific">Rhizobium etli 8C-3</name>
    <dbReference type="NCBI Taxonomy" id="538025"/>
    <lineage>
        <taxon>Bacteria</taxon>
        <taxon>Pseudomonadati</taxon>
        <taxon>Pseudomonadota</taxon>
        <taxon>Alphaproteobacteria</taxon>
        <taxon>Hyphomicrobiales</taxon>
        <taxon>Rhizobiaceae</taxon>
        <taxon>Rhizobium/Agrobacterium group</taxon>
        <taxon>Rhizobium</taxon>
    </lineage>
</organism>
<dbReference type="Proteomes" id="UP000185109">
    <property type="component" value="Chromosome"/>
</dbReference>
<feature type="domain" description="CMP/dCMP-type deaminase" evidence="2">
    <location>
        <begin position="27"/>
        <end position="90"/>
    </location>
</feature>